<reference evidence="10 11" key="1">
    <citation type="submission" date="2014-08" db="EMBL/GenBank/DDBJ databases">
        <title>Porphyromonas gingivicanis strain:COT-022_OH1391 Genome sequencing.</title>
        <authorList>
            <person name="Wallis C."/>
            <person name="Deusch O."/>
            <person name="O'Flynn C."/>
            <person name="Davis I."/>
            <person name="Jospin G."/>
            <person name="Darling A.E."/>
            <person name="Coil D.A."/>
            <person name="Alexiev A."/>
            <person name="Horsfall A."/>
            <person name="Kirkwood N."/>
            <person name="Harris S."/>
            <person name="Eisen J.A."/>
        </authorList>
    </citation>
    <scope>NUCLEOTIDE SEQUENCE [LARGE SCALE GENOMIC DNA]</scope>
    <source>
        <strain evidence="11">COT-022 OH1391</strain>
    </source>
</reference>
<dbReference type="InterPro" id="IPR023193">
    <property type="entry name" value="EPSP_synthase_CS"/>
</dbReference>
<keyword evidence="11" id="KW-1185">Reference proteome</keyword>
<protein>
    <recommendedName>
        <fullName evidence="3">3-phosphoshikimate 1-carboxyvinyltransferase</fullName>
        <ecNumber evidence="3">2.5.1.19</ecNumber>
    </recommendedName>
    <alternativeName>
        <fullName evidence="7">5-enolpyruvylshikimate-3-phosphate synthase</fullName>
    </alternativeName>
</protein>
<accession>A0A0A2G2T4</accession>
<keyword evidence="5" id="KW-0808">Transferase</keyword>
<evidence type="ECO:0000256" key="4">
    <source>
        <dbReference type="ARBA" id="ARBA00022605"/>
    </source>
</evidence>
<dbReference type="InterPro" id="IPR006264">
    <property type="entry name" value="EPSP_synthase"/>
</dbReference>
<dbReference type="EC" id="2.5.1.19" evidence="3"/>
<evidence type="ECO:0000313" key="10">
    <source>
        <dbReference type="EMBL" id="KGN97551.1"/>
    </source>
</evidence>
<evidence type="ECO:0000313" key="11">
    <source>
        <dbReference type="Proteomes" id="UP000030134"/>
    </source>
</evidence>
<feature type="domain" description="Enolpyruvate transferase" evidence="9">
    <location>
        <begin position="9"/>
        <end position="421"/>
    </location>
</feature>
<dbReference type="PIRSF" id="PIRSF000505">
    <property type="entry name" value="EPSPS"/>
    <property type="match status" value="1"/>
</dbReference>
<comment type="pathway">
    <text evidence="1">Metabolic intermediate biosynthesis; chorismate biosynthesis; chorismate from D-erythrose 4-phosphate and phosphoenolpyruvate: step 6/7.</text>
</comment>
<dbReference type="InterPro" id="IPR001986">
    <property type="entry name" value="Enolpyruvate_Tfrase_dom"/>
</dbReference>
<keyword evidence="6" id="KW-0057">Aromatic amino acid biosynthesis</keyword>
<evidence type="ECO:0000256" key="5">
    <source>
        <dbReference type="ARBA" id="ARBA00022679"/>
    </source>
</evidence>
<evidence type="ECO:0000259" key="9">
    <source>
        <dbReference type="Pfam" id="PF00275"/>
    </source>
</evidence>
<dbReference type="PANTHER" id="PTHR21090:SF5">
    <property type="entry name" value="PENTAFUNCTIONAL AROM POLYPEPTIDE"/>
    <property type="match status" value="1"/>
</dbReference>
<dbReference type="EMBL" id="JQZW01000012">
    <property type="protein sequence ID" value="KGN97551.1"/>
    <property type="molecule type" value="Genomic_DNA"/>
</dbReference>
<dbReference type="OrthoDB" id="9809920at2"/>
<comment type="caution">
    <text evidence="10">The sequence shown here is derived from an EMBL/GenBank/DDBJ whole genome shotgun (WGS) entry which is preliminary data.</text>
</comment>
<dbReference type="Pfam" id="PF00275">
    <property type="entry name" value="EPSP_synthase"/>
    <property type="match status" value="1"/>
</dbReference>
<dbReference type="SUPFAM" id="SSF55205">
    <property type="entry name" value="EPT/RTPC-like"/>
    <property type="match status" value="1"/>
</dbReference>
<dbReference type="GO" id="GO:0009073">
    <property type="term" value="P:aromatic amino acid family biosynthetic process"/>
    <property type="evidence" value="ECO:0007669"/>
    <property type="project" value="UniProtKB-KW"/>
</dbReference>
<dbReference type="UniPathway" id="UPA00053">
    <property type="reaction ID" value="UER00089"/>
</dbReference>
<gene>
    <name evidence="10" type="ORF">HQ36_06595</name>
</gene>
<dbReference type="eggNOG" id="COG0128">
    <property type="taxonomic scope" value="Bacteria"/>
</dbReference>
<evidence type="ECO:0000256" key="6">
    <source>
        <dbReference type="ARBA" id="ARBA00023141"/>
    </source>
</evidence>
<name>A0A0A2G2T4_9PORP</name>
<dbReference type="AlphaFoldDB" id="A0A0A2G2T4"/>
<keyword evidence="4" id="KW-0028">Amino-acid biosynthesis</keyword>
<proteinExistence type="inferred from homology"/>
<dbReference type="GO" id="GO:0009423">
    <property type="term" value="P:chorismate biosynthetic process"/>
    <property type="evidence" value="ECO:0007669"/>
    <property type="project" value="UniProtKB-UniPathway"/>
</dbReference>
<dbReference type="GO" id="GO:0008652">
    <property type="term" value="P:amino acid biosynthetic process"/>
    <property type="evidence" value="ECO:0007669"/>
    <property type="project" value="UniProtKB-KW"/>
</dbReference>
<evidence type="ECO:0000256" key="2">
    <source>
        <dbReference type="ARBA" id="ARBA00009948"/>
    </source>
</evidence>
<dbReference type="InterPro" id="IPR036968">
    <property type="entry name" value="Enolpyruvate_Tfrase_sf"/>
</dbReference>
<evidence type="ECO:0000256" key="1">
    <source>
        <dbReference type="ARBA" id="ARBA00004811"/>
    </source>
</evidence>
<dbReference type="Gene3D" id="3.65.10.10">
    <property type="entry name" value="Enolpyruvate transferase domain"/>
    <property type="match status" value="2"/>
</dbReference>
<evidence type="ECO:0000256" key="8">
    <source>
        <dbReference type="ARBA" id="ARBA00044633"/>
    </source>
</evidence>
<evidence type="ECO:0000256" key="7">
    <source>
        <dbReference type="ARBA" id="ARBA00030046"/>
    </source>
</evidence>
<dbReference type="PROSITE" id="PS00885">
    <property type="entry name" value="EPSP_SYNTHASE_2"/>
    <property type="match status" value="1"/>
</dbReference>
<comment type="catalytic activity">
    <reaction evidence="8">
        <text>3-phosphoshikimate + phosphoenolpyruvate = 5-O-(1-carboxyvinyl)-3-phosphoshikimate + phosphate</text>
        <dbReference type="Rhea" id="RHEA:21256"/>
        <dbReference type="ChEBI" id="CHEBI:43474"/>
        <dbReference type="ChEBI" id="CHEBI:57701"/>
        <dbReference type="ChEBI" id="CHEBI:58702"/>
        <dbReference type="ChEBI" id="CHEBI:145989"/>
        <dbReference type="EC" id="2.5.1.19"/>
    </reaction>
    <physiologicalReaction direction="left-to-right" evidence="8">
        <dbReference type="Rhea" id="RHEA:21257"/>
    </physiologicalReaction>
</comment>
<dbReference type="Proteomes" id="UP000030134">
    <property type="component" value="Unassembled WGS sequence"/>
</dbReference>
<dbReference type="InterPro" id="IPR013792">
    <property type="entry name" value="RNA3'P_cycl/enolpyr_Trfase_a/b"/>
</dbReference>
<dbReference type="STRING" id="266762.HQ36_06595"/>
<sequence>MSPIVIQHLPPSKSFTNRLFVMAYLAGVLPFVKKKFYARWQKAQIPDDINLMLSALESIPQTNLQKANSSETSIIDVGAAGTVLRFVLAVASLTTQGRVSFSATQRLRQRPLQPLIEALSELGANISGSWGNEKVSSTSLVISPSLHPLRGGDIAPEIGSLSSQFITALLLIAPYLSSPLFVPLSADAPSKPYIAMTLSMMHRAGALFTLNKEGVLIQNKPYNREALMNMGEKIEGDWSAASYIYGWTAILPLETRLFIPHLTKFDTQGDKKVADLMLPLGVQTHCIENGGILLKRVSTSAPLLYQPTLKDYPDLFPALFVTVLMQGQSFFFNQIGGVRLKESDRLSALSDVAQSLGFIVEETSSSIMWRGKKNSSEENISVRTLQDHRLPMAWSIALLKGYNLHFDDASVVSKSYPLFWEDATRVGIEI</sequence>
<organism evidence="10 11">
    <name type="scientific">Porphyromonas gingivicanis</name>
    <dbReference type="NCBI Taxonomy" id="266762"/>
    <lineage>
        <taxon>Bacteria</taxon>
        <taxon>Pseudomonadati</taxon>
        <taxon>Bacteroidota</taxon>
        <taxon>Bacteroidia</taxon>
        <taxon>Bacteroidales</taxon>
        <taxon>Porphyromonadaceae</taxon>
        <taxon>Porphyromonas</taxon>
    </lineage>
</organism>
<evidence type="ECO:0000256" key="3">
    <source>
        <dbReference type="ARBA" id="ARBA00012450"/>
    </source>
</evidence>
<dbReference type="PANTHER" id="PTHR21090">
    <property type="entry name" value="AROM/DEHYDROQUINATE SYNTHASE"/>
    <property type="match status" value="1"/>
</dbReference>
<dbReference type="GO" id="GO:0003866">
    <property type="term" value="F:3-phosphoshikimate 1-carboxyvinyltransferase activity"/>
    <property type="evidence" value="ECO:0007669"/>
    <property type="project" value="UniProtKB-EC"/>
</dbReference>
<comment type="similarity">
    <text evidence="2">Belongs to the EPSP synthase family.</text>
</comment>
<dbReference type="RefSeq" id="WP_036884570.1">
    <property type="nucleotide sequence ID" value="NZ_JQZW01000012.1"/>
</dbReference>